<accession>A0A0H5Q3W7</accession>
<dbReference type="AlphaFoldDB" id="A0A0H5Q3W7"/>
<dbReference type="EMBL" id="LN853523">
    <property type="protein sequence ID" value="CRY96104.1"/>
    <property type="molecule type" value="Genomic_DNA"/>
</dbReference>
<reference evidence="1" key="2">
    <citation type="submission" date="2015-07" db="EMBL/GenBank/DDBJ databases">
        <title>Plasmids, circular viruses and viroids from rat gut.</title>
        <authorList>
            <person name="Jorgensen T.J."/>
            <person name="Hansen M.A."/>
            <person name="Xu Z."/>
            <person name="Tabak M.A."/>
            <person name="Sorensen S.J."/>
            <person name="Hansen L.H."/>
        </authorList>
    </citation>
    <scope>NUCLEOTIDE SEQUENCE</scope>
    <source>
        <strain evidence="1">RGFK0924</strain>
    </source>
</reference>
<evidence type="ECO:0000313" key="1">
    <source>
        <dbReference type="EMBL" id="CRY96104.1"/>
    </source>
</evidence>
<organism evidence="1">
    <name type="scientific">uncultured prokaryote</name>
    <dbReference type="NCBI Taxonomy" id="198431"/>
    <lineage>
        <taxon>unclassified sequences</taxon>
        <taxon>environmental samples</taxon>
    </lineage>
</organism>
<protein>
    <submittedName>
        <fullName evidence="1">Uncharacterized protein</fullName>
    </submittedName>
</protein>
<proteinExistence type="predicted"/>
<reference evidence="1" key="1">
    <citation type="submission" date="2015-06" db="EMBL/GenBank/DDBJ databases">
        <authorList>
            <person name="Joergensen T."/>
        </authorList>
    </citation>
    <scope>NUCLEOTIDE SEQUENCE</scope>
    <source>
        <strain evidence="1">RGFK0924</strain>
    </source>
</reference>
<name>A0A0H5Q3W7_9ZZZZ</name>
<sequence length="74" mass="7840">MNVSMTIYRAGDLHKLTVVARPNLAAQLGEFVLVEGVVLPDLDRDPSALEVLSAAYRCVASLVNAPSSEGLDTV</sequence>